<gene>
    <name evidence="1" type="ORF">K505DRAFT_260562</name>
</gene>
<evidence type="ECO:0000313" key="2">
    <source>
        <dbReference type="Proteomes" id="UP000799757"/>
    </source>
</evidence>
<dbReference type="OrthoDB" id="1577640at2759"/>
<dbReference type="AlphaFoldDB" id="A0A6A6WQC3"/>
<organism evidence="1 2">
    <name type="scientific">Melanomma pulvis-pyrius CBS 109.77</name>
    <dbReference type="NCBI Taxonomy" id="1314802"/>
    <lineage>
        <taxon>Eukaryota</taxon>
        <taxon>Fungi</taxon>
        <taxon>Dikarya</taxon>
        <taxon>Ascomycota</taxon>
        <taxon>Pezizomycotina</taxon>
        <taxon>Dothideomycetes</taxon>
        <taxon>Pleosporomycetidae</taxon>
        <taxon>Pleosporales</taxon>
        <taxon>Melanommataceae</taxon>
        <taxon>Melanomma</taxon>
    </lineage>
</organism>
<sequence length="350" mass="38688">MRCFIGWCEVAHINLGTGKLPVNVRYSGGRDQSKSLEPDGYAFLGQVGASAPLSAIMGLQKNFRYNRHRIRSTPTTNYLMLLHDTSQQSVVLYDAAQRRCWLVPKLSVLLHMSQIYSSHCSAFRNDKIPYVNPHTDAMEIVKTLESAGENCILEGQSNKLIFQELMFALNINLLDTAEAVRESKHGKLYGFEFMDVVHEPGKGTCMKKLNIQPKRKAWLDLVNAVGTVIVCSGIGEVISAVQGSTRKSSICNELPPNHDYLAATLPCLSRLAKQKGVVLEAGCGQIKLSEKAVWKVAENPFTPCTHEGVSHETCWKRPGLIQRVARPLWFGPTKTQSAISFPTNGAVVFG</sequence>
<name>A0A6A6WQC3_9PLEO</name>
<accession>A0A6A6WQC3</accession>
<reference evidence="1" key="1">
    <citation type="journal article" date="2020" name="Stud. Mycol.">
        <title>101 Dothideomycetes genomes: a test case for predicting lifestyles and emergence of pathogens.</title>
        <authorList>
            <person name="Haridas S."/>
            <person name="Albert R."/>
            <person name="Binder M."/>
            <person name="Bloem J."/>
            <person name="Labutti K."/>
            <person name="Salamov A."/>
            <person name="Andreopoulos B."/>
            <person name="Baker S."/>
            <person name="Barry K."/>
            <person name="Bills G."/>
            <person name="Bluhm B."/>
            <person name="Cannon C."/>
            <person name="Castanera R."/>
            <person name="Culley D."/>
            <person name="Daum C."/>
            <person name="Ezra D."/>
            <person name="Gonzalez J."/>
            <person name="Henrissat B."/>
            <person name="Kuo A."/>
            <person name="Liang C."/>
            <person name="Lipzen A."/>
            <person name="Lutzoni F."/>
            <person name="Magnuson J."/>
            <person name="Mondo S."/>
            <person name="Nolan M."/>
            <person name="Ohm R."/>
            <person name="Pangilinan J."/>
            <person name="Park H.-J."/>
            <person name="Ramirez L."/>
            <person name="Alfaro M."/>
            <person name="Sun H."/>
            <person name="Tritt A."/>
            <person name="Yoshinaga Y."/>
            <person name="Zwiers L.-H."/>
            <person name="Turgeon B."/>
            <person name="Goodwin S."/>
            <person name="Spatafora J."/>
            <person name="Crous P."/>
            <person name="Grigoriev I."/>
        </authorList>
    </citation>
    <scope>NUCLEOTIDE SEQUENCE</scope>
    <source>
        <strain evidence="1">CBS 109.77</strain>
    </source>
</reference>
<dbReference type="EMBL" id="MU002542">
    <property type="protein sequence ID" value="KAF2786128.1"/>
    <property type="molecule type" value="Genomic_DNA"/>
</dbReference>
<protein>
    <submittedName>
        <fullName evidence="1">Uncharacterized protein</fullName>
    </submittedName>
</protein>
<proteinExistence type="predicted"/>
<dbReference type="Proteomes" id="UP000799757">
    <property type="component" value="Unassembled WGS sequence"/>
</dbReference>
<evidence type="ECO:0000313" key="1">
    <source>
        <dbReference type="EMBL" id="KAF2786128.1"/>
    </source>
</evidence>
<keyword evidence="2" id="KW-1185">Reference proteome</keyword>